<evidence type="ECO:0000313" key="2">
    <source>
        <dbReference type="Proteomes" id="UP001221413"/>
    </source>
</evidence>
<dbReference type="Proteomes" id="UP001221413">
    <property type="component" value="Unassembled WGS sequence"/>
</dbReference>
<gene>
    <name evidence="1" type="ORF">Dda_3547</name>
</gene>
<organism evidence="1 2">
    <name type="scientific">Drechslerella dactyloides</name>
    <name type="common">Nematode-trapping fungus</name>
    <name type="synonym">Arthrobotrys dactyloides</name>
    <dbReference type="NCBI Taxonomy" id="74499"/>
    <lineage>
        <taxon>Eukaryota</taxon>
        <taxon>Fungi</taxon>
        <taxon>Dikarya</taxon>
        <taxon>Ascomycota</taxon>
        <taxon>Pezizomycotina</taxon>
        <taxon>Orbiliomycetes</taxon>
        <taxon>Orbiliales</taxon>
        <taxon>Orbiliaceae</taxon>
        <taxon>Drechslerella</taxon>
    </lineage>
</organism>
<keyword evidence="2" id="KW-1185">Reference proteome</keyword>
<accession>A0AAD6IYL9</accession>
<protein>
    <submittedName>
        <fullName evidence="1">Uncharacterized protein</fullName>
    </submittedName>
</protein>
<dbReference type="AlphaFoldDB" id="A0AAD6IYL9"/>
<reference evidence="1" key="1">
    <citation type="submission" date="2023-01" db="EMBL/GenBank/DDBJ databases">
        <title>The chitinases involved in constricting ring structure development in the nematode-trapping fungus Drechslerella dactyloides.</title>
        <authorList>
            <person name="Wang R."/>
            <person name="Zhang L."/>
            <person name="Tang P."/>
            <person name="Li S."/>
            <person name="Liang L."/>
        </authorList>
    </citation>
    <scope>NUCLEOTIDE SEQUENCE</scope>
    <source>
        <strain evidence="1">YMF1.00031</strain>
    </source>
</reference>
<sequence length="63" mass="6894">MTDTSRIPAIRSLERWGLSAITEAKRSGNCGELGSAGNGVLKLWARARAAPCIAKHRMLNWKD</sequence>
<evidence type="ECO:0000313" key="1">
    <source>
        <dbReference type="EMBL" id="KAJ6260886.1"/>
    </source>
</evidence>
<comment type="caution">
    <text evidence="1">The sequence shown here is derived from an EMBL/GenBank/DDBJ whole genome shotgun (WGS) entry which is preliminary data.</text>
</comment>
<name>A0AAD6IYL9_DREDA</name>
<dbReference type="EMBL" id="JAQGDS010000004">
    <property type="protein sequence ID" value="KAJ6260886.1"/>
    <property type="molecule type" value="Genomic_DNA"/>
</dbReference>
<proteinExistence type="predicted"/>